<accession>A0A841GW69</accession>
<evidence type="ECO:0000313" key="3">
    <source>
        <dbReference type="Proteomes" id="UP000582837"/>
    </source>
</evidence>
<feature type="signal peptide" evidence="1">
    <location>
        <begin position="1"/>
        <end position="20"/>
    </location>
</feature>
<dbReference type="Proteomes" id="UP000582837">
    <property type="component" value="Unassembled WGS sequence"/>
</dbReference>
<evidence type="ECO:0008006" key="4">
    <source>
        <dbReference type="Google" id="ProtNLM"/>
    </source>
</evidence>
<sequence length="206" mass="21737">MNIRPFAALAFLLLSAAACSDGPSGVDRTPRDVAASASDADEVMGTRRRGENEPLVLRFRSVEDPAFPADRSVCAAAPFTTNVYLGASLWSEVTTISSGRVVHDAVRRIGKATACVRITDPTFPPGLPQDMYARFDTPEGIYTAIGACTLISNDVPASGLVLGGCHLRIVSGPARSRGGAITSLSVFNPAQLPGYMTGSEWTVQTY</sequence>
<dbReference type="RefSeq" id="WP_170039586.1">
    <property type="nucleotide sequence ID" value="NZ_JABDTL010000002.1"/>
</dbReference>
<keyword evidence="3" id="KW-1185">Reference proteome</keyword>
<dbReference type="AlphaFoldDB" id="A0A841GW69"/>
<organism evidence="2 3">
    <name type="scientific">Longimicrobium terrae</name>
    <dbReference type="NCBI Taxonomy" id="1639882"/>
    <lineage>
        <taxon>Bacteria</taxon>
        <taxon>Pseudomonadati</taxon>
        <taxon>Gemmatimonadota</taxon>
        <taxon>Longimicrobiia</taxon>
        <taxon>Longimicrobiales</taxon>
        <taxon>Longimicrobiaceae</taxon>
        <taxon>Longimicrobium</taxon>
    </lineage>
</organism>
<evidence type="ECO:0000256" key="1">
    <source>
        <dbReference type="SAM" id="SignalP"/>
    </source>
</evidence>
<dbReference type="PROSITE" id="PS51257">
    <property type="entry name" value="PROKAR_LIPOPROTEIN"/>
    <property type="match status" value="1"/>
</dbReference>
<protein>
    <recommendedName>
        <fullName evidence="4">Lipoprotein</fullName>
    </recommendedName>
</protein>
<keyword evidence="1" id="KW-0732">Signal</keyword>
<feature type="chain" id="PRO_5033036447" description="Lipoprotein" evidence="1">
    <location>
        <begin position="21"/>
        <end position="206"/>
    </location>
</feature>
<proteinExistence type="predicted"/>
<reference evidence="2 3" key="1">
    <citation type="submission" date="2020-08" db="EMBL/GenBank/DDBJ databases">
        <title>Genomic Encyclopedia of Type Strains, Phase IV (KMG-IV): sequencing the most valuable type-strain genomes for metagenomic binning, comparative biology and taxonomic classification.</title>
        <authorList>
            <person name="Goeker M."/>
        </authorList>
    </citation>
    <scope>NUCLEOTIDE SEQUENCE [LARGE SCALE GENOMIC DNA]</scope>
    <source>
        <strain evidence="2 3">DSM 29007</strain>
    </source>
</reference>
<dbReference type="EMBL" id="JACHIA010000003">
    <property type="protein sequence ID" value="MBB6069964.1"/>
    <property type="molecule type" value="Genomic_DNA"/>
</dbReference>
<evidence type="ECO:0000313" key="2">
    <source>
        <dbReference type="EMBL" id="MBB6069964.1"/>
    </source>
</evidence>
<name>A0A841GW69_9BACT</name>
<gene>
    <name evidence="2" type="ORF">HNQ61_001581</name>
</gene>
<comment type="caution">
    <text evidence="2">The sequence shown here is derived from an EMBL/GenBank/DDBJ whole genome shotgun (WGS) entry which is preliminary data.</text>
</comment>